<dbReference type="Pfam" id="PF01259">
    <property type="entry name" value="SAICAR_synt"/>
    <property type="match status" value="1"/>
</dbReference>
<dbReference type="SUPFAM" id="SSF56104">
    <property type="entry name" value="SAICAR synthase-like"/>
    <property type="match status" value="1"/>
</dbReference>
<evidence type="ECO:0000256" key="8">
    <source>
        <dbReference type="ARBA" id="ARBA00048475"/>
    </source>
</evidence>
<dbReference type="RefSeq" id="WP_020848534.1">
    <property type="nucleotide sequence ID" value="NZ_JAIQ01000058.1"/>
</dbReference>
<gene>
    <name evidence="10" type="ORF">AA20_02465</name>
</gene>
<evidence type="ECO:0000256" key="3">
    <source>
        <dbReference type="ARBA" id="ARBA00012217"/>
    </source>
</evidence>
<keyword evidence="7" id="KW-0067">ATP-binding</keyword>
<keyword evidence="4" id="KW-0436">Ligase</keyword>
<evidence type="ECO:0000256" key="5">
    <source>
        <dbReference type="ARBA" id="ARBA00022741"/>
    </source>
</evidence>
<dbReference type="UniPathway" id="UPA00074">
    <property type="reaction ID" value="UER00131"/>
</dbReference>
<comment type="similarity">
    <text evidence="2">Belongs to the SAICAR synthetase family.</text>
</comment>
<dbReference type="PATRIC" id="fig|1447256.3.peg.472"/>
<organism evidence="10 11">
    <name type="scientific">Aliarcobacter butzleri L348</name>
    <dbReference type="NCBI Taxonomy" id="1447256"/>
    <lineage>
        <taxon>Bacteria</taxon>
        <taxon>Pseudomonadati</taxon>
        <taxon>Campylobacterota</taxon>
        <taxon>Epsilonproteobacteria</taxon>
        <taxon>Campylobacterales</taxon>
        <taxon>Arcobacteraceae</taxon>
        <taxon>Aliarcobacter</taxon>
    </lineage>
</organism>
<evidence type="ECO:0000256" key="6">
    <source>
        <dbReference type="ARBA" id="ARBA00022755"/>
    </source>
</evidence>
<dbReference type="Gene3D" id="3.30.200.20">
    <property type="entry name" value="Phosphorylase Kinase, domain 1"/>
    <property type="match status" value="1"/>
</dbReference>
<sequence>MKIDKIIELNLWPKTKKTTTLKGISELEDLGYNLFYIGKNADLYSCPGEEPKVLLVRSDRCSVFDIPLNLEINGKGVSQTAISNFGADFAKKAGIRTAILSENVDSSLSIAPRCQMMELCKPLEAQIDGEVVQFELIFRNYLTGSLFEATQKGQDPYGLNLSSDLKEWSKFETPLFTPTTKGVKDIPLNSQKVRETFPEIVSSLEKLFKDFTKFAQENGIIVVDTKLEVFVNSKGEWVLGDEVLTPESSRFISKEDFDAGNYISMDKQILRDFGKSENWKEKAKDLKAGEKLNVIVPDSIKNKILDGYSTILNRLSK</sequence>
<feature type="domain" description="SAICAR synthetase/ADE2 N-terminal" evidence="9">
    <location>
        <begin position="35"/>
        <end position="284"/>
    </location>
</feature>
<evidence type="ECO:0000256" key="1">
    <source>
        <dbReference type="ARBA" id="ARBA00004672"/>
    </source>
</evidence>
<evidence type="ECO:0000313" key="10">
    <source>
        <dbReference type="EMBL" id="KLE01725.1"/>
    </source>
</evidence>
<accession>A0A0G9K7I3</accession>
<dbReference type="GO" id="GO:0006189">
    <property type="term" value="P:'de novo' IMP biosynthetic process"/>
    <property type="evidence" value="ECO:0007669"/>
    <property type="project" value="UniProtKB-UniPathway"/>
</dbReference>
<evidence type="ECO:0000256" key="4">
    <source>
        <dbReference type="ARBA" id="ARBA00022598"/>
    </source>
</evidence>
<dbReference type="PANTHER" id="PTHR43700">
    <property type="entry name" value="PHOSPHORIBOSYLAMINOIMIDAZOLE-SUCCINOCARBOXAMIDE SYNTHASE"/>
    <property type="match status" value="1"/>
</dbReference>
<protein>
    <recommendedName>
        <fullName evidence="3">phosphoribosylaminoimidazolesuccinocarboxamide synthase</fullName>
        <ecNumber evidence="3">6.3.2.6</ecNumber>
    </recommendedName>
</protein>
<evidence type="ECO:0000259" key="9">
    <source>
        <dbReference type="Pfam" id="PF01259"/>
    </source>
</evidence>
<keyword evidence="5" id="KW-0547">Nucleotide-binding</keyword>
<dbReference type="PANTHER" id="PTHR43700:SF1">
    <property type="entry name" value="PHOSPHORIBOSYLAMINOIMIDAZOLE-SUCCINOCARBOXAMIDE SYNTHASE"/>
    <property type="match status" value="1"/>
</dbReference>
<dbReference type="Proteomes" id="UP000035514">
    <property type="component" value="Unassembled WGS sequence"/>
</dbReference>
<dbReference type="EMBL" id="JAIQ01000058">
    <property type="protein sequence ID" value="KLE01725.1"/>
    <property type="molecule type" value="Genomic_DNA"/>
</dbReference>
<comment type="pathway">
    <text evidence="1">Purine metabolism; IMP biosynthesis via de novo pathway; 5-amino-1-(5-phospho-D-ribosyl)imidazole-4-carboxamide from 5-amino-1-(5-phospho-D-ribosyl)imidazole-4-carboxylate: step 1/2.</text>
</comment>
<comment type="catalytic activity">
    <reaction evidence="8">
        <text>5-amino-1-(5-phospho-D-ribosyl)imidazole-4-carboxylate + L-aspartate + ATP = (2S)-2-[5-amino-1-(5-phospho-beta-D-ribosyl)imidazole-4-carboxamido]succinate + ADP + phosphate + 2 H(+)</text>
        <dbReference type="Rhea" id="RHEA:22628"/>
        <dbReference type="ChEBI" id="CHEBI:15378"/>
        <dbReference type="ChEBI" id="CHEBI:29991"/>
        <dbReference type="ChEBI" id="CHEBI:30616"/>
        <dbReference type="ChEBI" id="CHEBI:43474"/>
        <dbReference type="ChEBI" id="CHEBI:58443"/>
        <dbReference type="ChEBI" id="CHEBI:77657"/>
        <dbReference type="ChEBI" id="CHEBI:456216"/>
        <dbReference type="EC" id="6.3.2.6"/>
    </reaction>
</comment>
<dbReference type="EC" id="6.3.2.6" evidence="3"/>
<evidence type="ECO:0000256" key="7">
    <source>
        <dbReference type="ARBA" id="ARBA00022840"/>
    </source>
</evidence>
<proteinExistence type="inferred from homology"/>
<evidence type="ECO:0000256" key="2">
    <source>
        <dbReference type="ARBA" id="ARBA00010190"/>
    </source>
</evidence>
<dbReference type="GO" id="GO:0004639">
    <property type="term" value="F:phosphoribosylaminoimidazolesuccinocarboxamide synthase activity"/>
    <property type="evidence" value="ECO:0007669"/>
    <property type="project" value="UniProtKB-EC"/>
</dbReference>
<reference evidence="10 11" key="1">
    <citation type="submission" date="2014-01" db="EMBL/GenBank/DDBJ databases">
        <title>Development of a Comparative Genomic Fingerprinting Assay for High Resolution Genotyping of Arcobacter butzleri.</title>
        <authorList>
            <person name="Webb A.L."/>
            <person name="Inglis G.D."/>
            <person name="Kruczkiewicz P."/>
            <person name="Selinger L.B."/>
            <person name="Taboada E.N."/>
        </authorList>
    </citation>
    <scope>NUCLEOTIDE SEQUENCE [LARGE SCALE GENOMIC DNA]</scope>
    <source>
        <strain evidence="10 11">L348</strain>
    </source>
</reference>
<dbReference type="AlphaFoldDB" id="A0A0G9K7I3"/>
<evidence type="ECO:0000313" key="11">
    <source>
        <dbReference type="Proteomes" id="UP000035514"/>
    </source>
</evidence>
<keyword evidence="6" id="KW-0658">Purine biosynthesis</keyword>
<name>A0A0G9K7I3_9BACT</name>
<dbReference type="GO" id="GO:0005524">
    <property type="term" value="F:ATP binding"/>
    <property type="evidence" value="ECO:0007669"/>
    <property type="project" value="UniProtKB-KW"/>
</dbReference>
<dbReference type="GO" id="GO:0005737">
    <property type="term" value="C:cytoplasm"/>
    <property type="evidence" value="ECO:0007669"/>
    <property type="project" value="TreeGrafter"/>
</dbReference>
<dbReference type="InterPro" id="IPR028923">
    <property type="entry name" value="SAICAR_synt/ADE2_N"/>
</dbReference>
<dbReference type="Gene3D" id="3.30.470.20">
    <property type="entry name" value="ATP-grasp fold, B domain"/>
    <property type="match status" value="1"/>
</dbReference>
<comment type="caution">
    <text evidence="10">The sequence shown here is derived from an EMBL/GenBank/DDBJ whole genome shotgun (WGS) entry which is preliminary data.</text>
</comment>